<accession>S5XV96</accession>
<name>S5XV96_PARAH</name>
<protein>
    <submittedName>
        <fullName evidence="2">Uncharacterized protein</fullName>
    </submittedName>
</protein>
<keyword evidence="1" id="KW-1133">Transmembrane helix</keyword>
<dbReference type="STRING" id="1367847.JCM7686_2076"/>
<dbReference type="Proteomes" id="UP000015480">
    <property type="component" value="Chromosome"/>
</dbReference>
<keyword evidence="1" id="KW-0812">Transmembrane</keyword>
<proteinExistence type="predicted"/>
<dbReference type="eggNOG" id="ENOG5032WGP">
    <property type="taxonomic scope" value="Bacteria"/>
</dbReference>
<organism evidence="2 3">
    <name type="scientific">Paracoccus aminophilus JCM 7686</name>
    <dbReference type="NCBI Taxonomy" id="1367847"/>
    <lineage>
        <taxon>Bacteria</taxon>
        <taxon>Pseudomonadati</taxon>
        <taxon>Pseudomonadota</taxon>
        <taxon>Alphaproteobacteria</taxon>
        <taxon>Rhodobacterales</taxon>
        <taxon>Paracoccaceae</taxon>
        <taxon>Paracoccus</taxon>
    </lineage>
</organism>
<dbReference type="HOGENOM" id="CLU_1414140_0_0_5"/>
<dbReference type="AlphaFoldDB" id="S5XV96"/>
<reference evidence="2 3" key="1">
    <citation type="journal article" date="2014" name="BMC Genomics">
        <title>Architecture and functions of a multipartite genome of the methylotrophic bacterium Paracoccus aminophilus JCM 7686, containing primary and secondary chromids.</title>
        <authorList>
            <person name="Dziewit L."/>
            <person name="Czarnecki J."/>
            <person name="Wibberg D."/>
            <person name="Radlinska M."/>
            <person name="Mrozek P."/>
            <person name="Szymczak M."/>
            <person name="Schluter A."/>
            <person name="Puhler A."/>
            <person name="Bartosik D."/>
        </authorList>
    </citation>
    <scope>NUCLEOTIDE SEQUENCE [LARGE SCALE GENOMIC DNA]</scope>
    <source>
        <strain evidence="2">JCM 7686</strain>
    </source>
</reference>
<dbReference type="PATRIC" id="fig|1367847.3.peg.2070"/>
<evidence type="ECO:0000313" key="2">
    <source>
        <dbReference type="EMBL" id="AGT09157.1"/>
    </source>
</evidence>
<sequence length="187" mass="20411">MEKKQNPPVLRTILLRLMATAGVSAAVLLSWWWKIEDARAPKVLPTAALNQPVDLGRSLFTPQRVTLERGATDQIMLTAVIENVTGASQSSVFGLPAKPPELILDGKGVPPAEIILLRDHAPLAQIEPRMPEEIALIWPLPAGQVPSEIRFGFSKERFKLRDNLYGQSSWLGAAPTAILTATPEILP</sequence>
<evidence type="ECO:0000256" key="1">
    <source>
        <dbReference type="SAM" id="Phobius"/>
    </source>
</evidence>
<gene>
    <name evidence="2" type="ORF">JCM7686_2076</name>
</gene>
<evidence type="ECO:0000313" key="3">
    <source>
        <dbReference type="Proteomes" id="UP000015480"/>
    </source>
</evidence>
<feature type="transmembrane region" description="Helical" evidence="1">
    <location>
        <begin position="12"/>
        <end position="33"/>
    </location>
</feature>
<keyword evidence="1" id="KW-0472">Membrane</keyword>
<dbReference type="EMBL" id="CP006650">
    <property type="protein sequence ID" value="AGT09157.1"/>
    <property type="molecule type" value="Genomic_DNA"/>
</dbReference>
<keyword evidence="3" id="KW-1185">Reference proteome</keyword>
<dbReference type="KEGG" id="pami:JCM7686_2076"/>